<name>A0A7D9J5F5_PARCT</name>
<proteinExistence type="predicted"/>
<dbReference type="EMBL" id="CACRXK020011905">
    <property type="protein sequence ID" value="CAB4022293.1"/>
    <property type="molecule type" value="Genomic_DNA"/>
</dbReference>
<dbReference type="InterPro" id="IPR046815">
    <property type="entry name" value="P2RX7_C"/>
</dbReference>
<accession>A0A7D9J5F5</accession>
<feature type="non-terminal residue" evidence="2">
    <location>
        <position position="120"/>
    </location>
</feature>
<feature type="domain" description="P2X purinoreceptor 7 intracellular" evidence="1">
    <location>
        <begin position="30"/>
        <end position="117"/>
    </location>
</feature>
<dbReference type="PANTHER" id="PTHR36981:SF3">
    <property type="entry name" value="UBIQUITIN-LIKE PROTEASE FAMILY PROFILE DOMAIN-CONTAINING PROTEIN"/>
    <property type="match status" value="1"/>
</dbReference>
<keyword evidence="3" id="KW-1185">Reference proteome</keyword>
<protein>
    <recommendedName>
        <fullName evidence="1">P2X purinoreceptor 7 intracellular domain-containing protein</fullName>
    </recommendedName>
</protein>
<dbReference type="OrthoDB" id="9898867at2759"/>
<comment type="caution">
    <text evidence="2">The sequence shown here is derived from an EMBL/GenBank/DDBJ whole genome shotgun (WGS) entry which is preliminary data.</text>
</comment>
<dbReference type="Proteomes" id="UP001152795">
    <property type="component" value="Unassembled WGS sequence"/>
</dbReference>
<gene>
    <name evidence="2" type="ORF">PACLA_8A072979</name>
</gene>
<dbReference type="AlphaFoldDB" id="A0A7D9J5F5"/>
<evidence type="ECO:0000259" key="1">
    <source>
        <dbReference type="Pfam" id="PF20478"/>
    </source>
</evidence>
<sequence length="120" mass="13802">MRRQPSVYADITNGNLFSTPAEGDGDPPPPPNENIPDWCKCGECRVMPTELENKCRAKVERPCITNSASFHQLVLDANVLHLAMQYREDIHVLDNVRNNEQFRHAAYRQYVLWQHGRLGQ</sequence>
<evidence type="ECO:0000313" key="2">
    <source>
        <dbReference type="EMBL" id="CAB4022293.1"/>
    </source>
</evidence>
<dbReference type="Pfam" id="PF20478">
    <property type="entry name" value="P2RX7_C"/>
    <property type="match status" value="1"/>
</dbReference>
<reference evidence="2" key="1">
    <citation type="submission" date="2020-04" db="EMBL/GenBank/DDBJ databases">
        <authorList>
            <person name="Alioto T."/>
            <person name="Alioto T."/>
            <person name="Gomez Garrido J."/>
        </authorList>
    </citation>
    <scope>NUCLEOTIDE SEQUENCE</scope>
    <source>
        <strain evidence="2">A484AB</strain>
    </source>
</reference>
<organism evidence="2 3">
    <name type="scientific">Paramuricea clavata</name>
    <name type="common">Red gorgonian</name>
    <name type="synonym">Violescent sea-whip</name>
    <dbReference type="NCBI Taxonomy" id="317549"/>
    <lineage>
        <taxon>Eukaryota</taxon>
        <taxon>Metazoa</taxon>
        <taxon>Cnidaria</taxon>
        <taxon>Anthozoa</taxon>
        <taxon>Octocorallia</taxon>
        <taxon>Malacalcyonacea</taxon>
        <taxon>Plexauridae</taxon>
        <taxon>Paramuricea</taxon>
    </lineage>
</organism>
<dbReference type="PANTHER" id="PTHR36981">
    <property type="entry name" value="ZGC:195170"/>
    <property type="match status" value="1"/>
</dbReference>
<evidence type="ECO:0000313" key="3">
    <source>
        <dbReference type="Proteomes" id="UP001152795"/>
    </source>
</evidence>